<dbReference type="AlphaFoldDB" id="A0A840ZH38"/>
<keyword evidence="1" id="KW-0812">Transmembrane</keyword>
<evidence type="ECO:0000313" key="2">
    <source>
        <dbReference type="EMBL" id="MBB5756524.1"/>
    </source>
</evidence>
<gene>
    <name evidence="2" type="ORF">HNR00_001222</name>
</gene>
<accession>A0A840ZH38</accession>
<feature type="transmembrane region" description="Helical" evidence="1">
    <location>
        <begin position="170"/>
        <end position="188"/>
    </location>
</feature>
<sequence length="275" mass="31459">MDNTTGSLSIWPILFVAVGASVIGWAVAKRKKLDQRSWALGCFFFPPVLIALLIVRRRQRAGDTEAFRERWASLASYDPEIKSAVDRMTALGPEAVEQFRLAYADVQSKESIPFIVADIERRWALGDRFDGSRRWSEQLTELRRQGRITDGEYAGLKGRLDEPSQSRGRWVSWWWTLPALLIAAFVFWPRIPGEFPSCTSHTSRELVRQVVENGPNSKLTNIELLDLHEIEERASDPKVPERYCSGTLTLNSGERFILWRLHQRNNNVFVEVSGL</sequence>
<keyword evidence="1" id="KW-1133">Transmembrane helix</keyword>
<protein>
    <submittedName>
        <fullName evidence="2">Uncharacterized protein</fullName>
    </submittedName>
</protein>
<dbReference type="Proteomes" id="UP000583454">
    <property type="component" value="Unassembled WGS sequence"/>
</dbReference>
<feature type="transmembrane region" description="Helical" evidence="1">
    <location>
        <begin position="38"/>
        <end position="55"/>
    </location>
</feature>
<dbReference type="EMBL" id="JACHOP010000003">
    <property type="protein sequence ID" value="MBB5756524.1"/>
    <property type="molecule type" value="Genomic_DNA"/>
</dbReference>
<keyword evidence="1" id="KW-0472">Membrane</keyword>
<dbReference type="RefSeq" id="WP_183566414.1">
    <property type="nucleotide sequence ID" value="NZ_JACHOP010000003.1"/>
</dbReference>
<proteinExistence type="predicted"/>
<comment type="caution">
    <text evidence="2">The sequence shown here is derived from an EMBL/GenBank/DDBJ whole genome shotgun (WGS) entry which is preliminary data.</text>
</comment>
<reference evidence="2 3" key="1">
    <citation type="submission" date="2020-08" db="EMBL/GenBank/DDBJ databases">
        <title>Genomic Encyclopedia of Type Strains, Phase IV (KMG-IV): sequencing the most valuable type-strain genomes for metagenomic binning, comparative biology and taxonomic classification.</title>
        <authorList>
            <person name="Goeker M."/>
        </authorList>
    </citation>
    <scope>NUCLEOTIDE SEQUENCE [LARGE SCALE GENOMIC DNA]</scope>
    <source>
        <strain evidence="2 3">DSM 2163</strain>
    </source>
</reference>
<evidence type="ECO:0000256" key="1">
    <source>
        <dbReference type="SAM" id="Phobius"/>
    </source>
</evidence>
<organism evidence="2 3">
    <name type="scientific">Methylorubrum rhodinum</name>
    <dbReference type="NCBI Taxonomy" id="29428"/>
    <lineage>
        <taxon>Bacteria</taxon>
        <taxon>Pseudomonadati</taxon>
        <taxon>Pseudomonadota</taxon>
        <taxon>Alphaproteobacteria</taxon>
        <taxon>Hyphomicrobiales</taxon>
        <taxon>Methylobacteriaceae</taxon>
        <taxon>Methylorubrum</taxon>
    </lineage>
</organism>
<name>A0A840ZH38_9HYPH</name>
<keyword evidence="3" id="KW-1185">Reference proteome</keyword>
<evidence type="ECO:0000313" key="3">
    <source>
        <dbReference type="Proteomes" id="UP000583454"/>
    </source>
</evidence>
<feature type="transmembrane region" description="Helical" evidence="1">
    <location>
        <begin position="7"/>
        <end position="26"/>
    </location>
</feature>